<dbReference type="AlphaFoldDB" id="A0A9E4DRA0"/>
<dbReference type="SUPFAM" id="SSF52821">
    <property type="entry name" value="Rhodanese/Cell cycle control phosphatase"/>
    <property type="match status" value="1"/>
</dbReference>
<dbReference type="InterPro" id="IPR050229">
    <property type="entry name" value="GlpE_sulfurtransferase"/>
</dbReference>
<dbReference type="EMBL" id="JAJJVO010000029">
    <property type="protein sequence ID" value="MCC9272987.1"/>
    <property type="molecule type" value="Genomic_DNA"/>
</dbReference>
<name>A0A9E4DRA0_9ENTE</name>
<feature type="domain" description="Rhodanese" evidence="1">
    <location>
        <begin position="14"/>
        <end position="97"/>
    </location>
</feature>
<reference evidence="2" key="2">
    <citation type="submission" date="2021-11" db="EMBL/GenBank/DDBJ databases">
        <authorList>
            <person name="Gilroy R."/>
        </authorList>
    </citation>
    <scope>NUCLEOTIDE SEQUENCE</scope>
    <source>
        <strain evidence="2">150</strain>
    </source>
</reference>
<dbReference type="InterPro" id="IPR036873">
    <property type="entry name" value="Rhodanese-like_dom_sf"/>
</dbReference>
<reference evidence="2" key="1">
    <citation type="journal article" date="2021" name="PeerJ">
        <title>Extensive microbial diversity within the chicken gut microbiome revealed by metagenomics and culture.</title>
        <authorList>
            <person name="Gilroy R."/>
            <person name="Ravi A."/>
            <person name="Getino M."/>
            <person name="Pursley I."/>
            <person name="Horton D.L."/>
            <person name="Alikhan N.F."/>
            <person name="Baker D."/>
            <person name="Gharbi K."/>
            <person name="Hall N."/>
            <person name="Watson M."/>
            <person name="Adriaenssens E.M."/>
            <person name="Foster-Nyarko E."/>
            <person name="Jarju S."/>
            <person name="Secka A."/>
            <person name="Antonio M."/>
            <person name="Oren A."/>
            <person name="Chaudhuri R.R."/>
            <person name="La Ragione R."/>
            <person name="Hildebrand F."/>
            <person name="Pallen M.J."/>
        </authorList>
    </citation>
    <scope>NUCLEOTIDE SEQUENCE</scope>
    <source>
        <strain evidence="2">150</strain>
    </source>
</reference>
<evidence type="ECO:0000259" key="1">
    <source>
        <dbReference type="PROSITE" id="PS50206"/>
    </source>
</evidence>
<dbReference type="PANTHER" id="PTHR43031">
    <property type="entry name" value="FAD-DEPENDENT OXIDOREDUCTASE"/>
    <property type="match status" value="1"/>
</dbReference>
<dbReference type="InterPro" id="IPR001763">
    <property type="entry name" value="Rhodanese-like_dom"/>
</dbReference>
<dbReference type="CDD" id="cd00158">
    <property type="entry name" value="RHOD"/>
    <property type="match status" value="1"/>
</dbReference>
<comment type="caution">
    <text evidence="2">The sequence shown here is derived from an EMBL/GenBank/DDBJ whole genome shotgun (WGS) entry which is preliminary data.</text>
</comment>
<dbReference type="Proteomes" id="UP000813384">
    <property type="component" value="Unassembled WGS sequence"/>
</dbReference>
<protein>
    <submittedName>
        <fullName evidence="2">Rhodanese-like domain-containing protein</fullName>
    </submittedName>
</protein>
<accession>A0A9E4DRA0</accession>
<gene>
    <name evidence="2" type="ORF">K8V42_01700</name>
</gene>
<organism evidence="2 3">
    <name type="scientific">Enterococcus aquimarinus</name>
    <dbReference type="NCBI Taxonomy" id="328396"/>
    <lineage>
        <taxon>Bacteria</taxon>
        <taxon>Bacillati</taxon>
        <taxon>Bacillota</taxon>
        <taxon>Bacilli</taxon>
        <taxon>Lactobacillales</taxon>
        <taxon>Enterococcaceae</taxon>
        <taxon>Enterococcus</taxon>
    </lineage>
</organism>
<dbReference type="SMART" id="SM00450">
    <property type="entry name" value="RHOD"/>
    <property type="match status" value="1"/>
</dbReference>
<evidence type="ECO:0000313" key="3">
    <source>
        <dbReference type="Proteomes" id="UP000813384"/>
    </source>
</evidence>
<dbReference type="PANTHER" id="PTHR43031:SF17">
    <property type="entry name" value="SULFURTRANSFERASE YTWF-RELATED"/>
    <property type="match status" value="1"/>
</dbReference>
<dbReference type="Pfam" id="PF00581">
    <property type="entry name" value="Rhodanese"/>
    <property type="match status" value="1"/>
</dbReference>
<sequence length="98" mass="10923">MNTITTQDFQLLLATQEVTILDIRDKGAFNEGHLANSLSMPITTLPNHLDALSKQNTYYIMSHSGRRARVITEFLNKNGFDAIAIIGGMKAFRQIKVA</sequence>
<dbReference type="Gene3D" id="3.40.250.10">
    <property type="entry name" value="Rhodanese-like domain"/>
    <property type="match status" value="1"/>
</dbReference>
<proteinExistence type="predicted"/>
<evidence type="ECO:0000313" key="2">
    <source>
        <dbReference type="EMBL" id="MCC9272987.1"/>
    </source>
</evidence>
<dbReference type="PROSITE" id="PS50206">
    <property type="entry name" value="RHODANESE_3"/>
    <property type="match status" value="1"/>
</dbReference>